<evidence type="ECO:0000256" key="8">
    <source>
        <dbReference type="ARBA" id="ARBA00022737"/>
    </source>
</evidence>
<dbReference type="GO" id="GO:0006002">
    <property type="term" value="P:fructose 6-phosphate metabolic process"/>
    <property type="evidence" value="ECO:0007669"/>
    <property type="project" value="TreeGrafter"/>
</dbReference>
<dbReference type="CDD" id="cd05008">
    <property type="entry name" value="SIS_GlmS_GlmD_1"/>
    <property type="match status" value="1"/>
</dbReference>
<evidence type="ECO:0000313" key="13">
    <source>
        <dbReference type="EMBL" id="SDP43171.1"/>
    </source>
</evidence>
<dbReference type="SUPFAM" id="SSF56235">
    <property type="entry name" value="N-terminal nucleophile aminohydrolases (Ntn hydrolases)"/>
    <property type="match status" value="1"/>
</dbReference>
<dbReference type="FunFam" id="3.40.50.10490:FF:000022">
    <property type="entry name" value="Glutamine--fructose-6-phosphate aminotransferase [isomerizing]"/>
    <property type="match status" value="1"/>
</dbReference>
<evidence type="ECO:0000259" key="12">
    <source>
        <dbReference type="PROSITE" id="PS51464"/>
    </source>
</evidence>
<comment type="subcellular location">
    <subcellularLocation>
        <location evidence="2 10">Cytoplasm</location>
    </subcellularLocation>
</comment>
<evidence type="ECO:0000256" key="5">
    <source>
        <dbReference type="ARBA" id="ARBA00022490"/>
    </source>
</evidence>
<protein>
    <recommendedName>
        <fullName evidence="4 10">Glutamine--fructose-6-phosphate aminotransferase [isomerizing]</fullName>
        <ecNumber evidence="3 10">2.6.1.16</ecNumber>
    </recommendedName>
    <alternativeName>
        <fullName evidence="10">D-fructose-6-phosphate amidotransferase</fullName>
    </alternativeName>
    <alternativeName>
        <fullName evidence="10">GFAT</fullName>
    </alternativeName>
    <alternativeName>
        <fullName evidence="10">Glucosamine-6-phosphate synthase</fullName>
    </alternativeName>
    <alternativeName>
        <fullName evidence="10">Hexosephosphate aminotransferase</fullName>
    </alternativeName>
    <alternativeName>
        <fullName evidence="10">L-glutamine--D-fructose-6-phosphate amidotransferase</fullName>
    </alternativeName>
</protein>
<dbReference type="Gene3D" id="3.40.50.10490">
    <property type="entry name" value="Glucose-6-phosphate isomerase like protein, domain 1"/>
    <property type="match status" value="2"/>
</dbReference>
<keyword evidence="9" id="KW-0315">Glutamine amidotransferase</keyword>
<dbReference type="GO" id="GO:0006487">
    <property type="term" value="P:protein N-linked glycosylation"/>
    <property type="evidence" value="ECO:0007669"/>
    <property type="project" value="TreeGrafter"/>
</dbReference>
<feature type="initiator methionine" description="Removed" evidence="10">
    <location>
        <position position="1"/>
    </location>
</feature>
<sequence>MCGIVGYVGNREASPILVEGLSKLEYRGYDSAGVAIIENGDLTVKRCKGRLKNLENNLQKKPVKGTIGIGHTRWATHGEPSDSNSHPHSNAEGTISVVHNGIIENYIKLREWLGSKGYKFYSETDTEVIPNLIDYYYKGDLFEALTKAITKMEGSYAIGVICKNEPDKLIAVRKDSPLIVGLGKDEFFIASDIPAVLEYTREVYLLEDKEFVIITNDGVTLKTEDGEVIDKEIFHVTWDIDAAEKGGFEDFMLKEVYEQPKAIRDTLTSRIAGDAKVSLENIKFTKEELDKFDRVFIVACGTAYHAGLVGKTVIENLAKIPVEVDIASEFRYRQPLITKNSLLIVISQSGETADTLAVLRDSKKLGATVLAVTNVVGSSVSREAHHVLYTWAGPEIAVASTKAYETQLIAMYILGLYLGEVKETISKEESSIIKEEIANLPSKVEMILTQKEELQKFAAKNYMDKDVFFLGRGLDYAIALEGSLKLKEISYIHSEAYAGGELKHGPIALIEKGTVVIALLTQDKLKDKMISNIREVITRGAKVLAIANEGDKDIEGVVDGVIYIPNTNPILTPVLSVVPLQLIAYYMAKEKGCDVDKPRNLAKSVTVE</sequence>
<dbReference type="HAMAP" id="MF_00164">
    <property type="entry name" value="GlmS"/>
    <property type="match status" value="1"/>
</dbReference>
<gene>
    <name evidence="10" type="primary">glmS</name>
    <name evidence="13" type="ORF">SAMN04488529_105138</name>
</gene>
<feature type="active site" description="Nucleophile; for GATase activity" evidence="10">
    <location>
        <position position="2"/>
    </location>
</feature>
<dbReference type="NCBIfam" id="TIGR01135">
    <property type="entry name" value="glmS"/>
    <property type="match status" value="1"/>
</dbReference>
<dbReference type="Pfam" id="PF13522">
    <property type="entry name" value="GATase_6"/>
    <property type="match status" value="1"/>
</dbReference>
<dbReference type="InterPro" id="IPR046348">
    <property type="entry name" value="SIS_dom_sf"/>
</dbReference>
<dbReference type="GO" id="GO:0006047">
    <property type="term" value="P:UDP-N-acetylglucosamine metabolic process"/>
    <property type="evidence" value="ECO:0007669"/>
    <property type="project" value="TreeGrafter"/>
</dbReference>
<dbReference type="Pfam" id="PF01380">
    <property type="entry name" value="SIS"/>
    <property type="match status" value="2"/>
</dbReference>
<comment type="subunit">
    <text evidence="10">Homodimer.</text>
</comment>
<proteinExistence type="inferred from homology"/>
<evidence type="ECO:0000313" key="14">
    <source>
        <dbReference type="Proteomes" id="UP000198597"/>
    </source>
</evidence>
<dbReference type="InterPro" id="IPR047084">
    <property type="entry name" value="GFAT_N"/>
</dbReference>
<dbReference type="PANTHER" id="PTHR10937">
    <property type="entry name" value="GLUCOSAMINE--FRUCTOSE-6-PHOSPHATE AMINOTRANSFERASE, ISOMERIZING"/>
    <property type="match status" value="1"/>
</dbReference>
<reference evidence="13 14" key="1">
    <citation type="submission" date="2016-10" db="EMBL/GenBank/DDBJ databases">
        <authorList>
            <person name="de Groot N.N."/>
        </authorList>
    </citation>
    <scope>NUCLEOTIDE SEQUENCE [LARGE SCALE GENOMIC DNA]</scope>
    <source>
        <strain evidence="13 14">DSM 12272</strain>
    </source>
</reference>
<evidence type="ECO:0000256" key="6">
    <source>
        <dbReference type="ARBA" id="ARBA00022576"/>
    </source>
</evidence>
<dbReference type="CDD" id="cd00714">
    <property type="entry name" value="GFAT"/>
    <property type="match status" value="1"/>
</dbReference>
<name>A0A1H0SN31_9CLOT</name>
<organism evidence="13 14">
    <name type="scientific">Clostridium gasigenes</name>
    <dbReference type="NCBI Taxonomy" id="94869"/>
    <lineage>
        <taxon>Bacteria</taxon>
        <taxon>Bacillati</taxon>
        <taxon>Bacillota</taxon>
        <taxon>Clostridia</taxon>
        <taxon>Eubacteriales</taxon>
        <taxon>Clostridiaceae</taxon>
        <taxon>Clostridium</taxon>
    </lineage>
</organism>
<dbReference type="RefSeq" id="WP_089969267.1">
    <property type="nucleotide sequence ID" value="NZ_FNJM01000005.1"/>
</dbReference>
<dbReference type="PANTHER" id="PTHR10937:SF0">
    <property type="entry name" value="GLUTAMINE--FRUCTOSE-6-PHOSPHATE TRANSAMINASE (ISOMERIZING)"/>
    <property type="match status" value="1"/>
</dbReference>
<dbReference type="GO" id="GO:0097367">
    <property type="term" value="F:carbohydrate derivative binding"/>
    <property type="evidence" value="ECO:0007669"/>
    <property type="project" value="InterPro"/>
</dbReference>
<dbReference type="SUPFAM" id="SSF53697">
    <property type="entry name" value="SIS domain"/>
    <property type="match status" value="1"/>
</dbReference>
<dbReference type="GO" id="GO:0005975">
    <property type="term" value="P:carbohydrate metabolic process"/>
    <property type="evidence" value="ECO:0007669"/>
    <property type="project" value="UniProtKB-UniRule"/>
</dbReference>
<feature type="domain" description="SIS" evidence="12">
    <location>
        <begin position="453"/>
        <end position="598"/>
    </location>
</feature>
<dbReference type="OrthoDB" id="106547at2"/>
<keyword evidence="5 10" id="KW-0963">Cytoplasm</keyword>
<keyword evidence="8" id="KW-0677">Repeat</keyword>
<comment type="catalytic activity">
    <reaction evidence="1 10">
        <text>D-fructose 6-phosphate + L-glutamine = D-glucosamine 6-phosphate + L-glutamate</text>
        <dbReference type="Rhea" id="RHEA:13237"/>
        <dbReference type="ChEBI" id="CHEBI:29985"/>
        <dbReference type="ChEBI" id="CHEBI:58359"/>
        <dbReference type="ChEBI" id="CHEBI:58725"/>
        <dbReference type="ChEBI" id="CHEBI:61527"/>
        <dbReference type="EC" id="2.6.1.16"/>
    </reaction>
</comment>
<dbReference type="InterPro" id="IPR005855">
    <property type="entry name" value="GFAT"/>
</dbReference>
<feature type="active site" description="For Fru-6P isomerization activity" evidence="10">
    <location>
        <position position="603"/>
    </location>
</feature>
<dbReference type="AlphaFoldDB" id="A0A1H0SN31"/>
<dbReference type="Proteomes" id="UP000198597">
    <property type="component" value="Unassembled WGS sequence"/>
</dbReference>
<evidence type="ECO:0000256" key="2">
    <source>
        <dbReference type="ARBA" id="ARBA00004496"/>
    </source>
</evidence>
<keyword evidence="14" id="KW-1185">Reference proteome</keyword>
<dbReference type="PROSITE" id="PS51464">
    <property type="entry name" value="SIS"/>
    <property type="match status" value="2"/>
</dbReference>
<dbReference type="GO" id="GO:0004360">
    <property type="term" value="F:glutamine-fructose-6-phosphate transaminase (isomerizing) activity"/>
    <property type="evidence" value="ECO:0007669"/>
    <property type="project" value="UniProtKB-UniRule"/>
</dbReference>
<dbReference type="Gene3D" id="3.60.20.10">
    <property type="entry name" value="Glutamine Phosphoribosylpyrophosphate, subunit 1, domain 1"/>
    <property type="match status" value="1"/>
</dbReference>
<dbReference type="InterPro" id="IPR017932">
    <property type="entry name" value="GATase_2_dom"/>
</dbReference>
<accession>A0A1H0SN31</accession>
<dbReference type="InterPro" id="IPR029055">
    <property type="entry name" value="Ntn_hydrolases_N"/>
</dbReference>
<keyword evidence="6 10" id="KW-0032">Aminotransferase</keyword>
<evidence type="ECO:0000256" key="3">
    <source>
        <dbReference type="ARBA" id="ARBA00012916"/>
    </source>
</evidence>
<dbReference type="InterPro" id="IPR035490">
    <property type="entry name" value="GlmS/FrlB_SIS"/>
</dbReference>
<dbReference type="EMBL" id="FNJM01000005">
    <property type="protein sequence ID" value="SDP43171.1"/>
    <property type="molecule type" value="Genomic_DNA"/>
</dbReference>
<evidence type="ECO:0000256" key="9">
    <source>
        <dbReference type="ARBA" id="ARBA00022962"/>
    </source>
</evidence>
<keyword evidence="7 10" id="KW-0808">Transferase</keyword>
<evidence type="ECO:0000259" key="11">
    <source>
        <dbReference type="PROSITE" id="PS51278"/>
    </source>
</evidence>
<dbReference type="CDD" id="cd05009">
    <property type="entry name" value="SIS_GlmS_GlmD_2"/>
    <property type="match status" value="1"/>
</dbReference>
<feature type="domain" description="SIS" evidence="12">
    <location>
        <begin position="285"/>
        <end position="424"/>
    </location>
</feature>
<dbReference type="InterPro" id="IPR001347">
    <property type="entry name" value="SIS_dom"/>
</dbReference>
<evidence type="ECO:0000256" key="10">
    <source>
        <dbReference type="HAMAP-Rule" id="MF_00164"/>
    </source>
</evidence>
<evidence type="ECO:0000256" key="1">
    <source>
        <dbReference type="ARBA" id="ARBA00001031"/>
    </source>
</evidence>
<dbReference type="InterPro" id="IPR035466">
    <property type="entry name" value="GlmS/AgaS_SIS"/>
</dbReference>
<dbReference type="EC" id="2.6.1.16" evidence="3 10"/>
<comment type="function">
    <text evidence="10">Catalyzes the first step in hexosamine metabolism, converting fructose-6P into glucosamine-6P using glutamine as a nitrogen source.</text>
</comment>
<dbReference type="PROSITE" id="PS51278">
    <property type="entry name" value="GATASE_TYPE_2"/>
    <property type="match status" value="1"/>
</dbReference>
<feature type="domain" description="Glutamine amidotransferase type-2" evidence="11">
    <location>
        <begin position="2"/>
        <end position="217"/>
    </location>
</feature>
<evidence type="ECO:0000256" key="7">
    <source>
        <dbReference type="ARBA" id="ARBA00022679"/>
    </source>
</evidence>
<dbReference type="FunFam" id="3.60.20.10:FF:000006">
    <property type="entry name" value="Glutamine--fructose-6-phosphate aminotransferase [isomerizing]"/>
    <property type="match status" value="1"/>
</dbReference>
<dbReference type="FunFam" id="3.40.50.10490:FF:000001">
    <property type="entry name" value="Glutamine--fructose-6-phosphate aminotransferase [isomerizing]"/>
    <property type="match status" value="1"/>
</dbReference>
<dbReference type="STRING" id="94869.SAMN04488529_105138"/>
<evidence type="ECO:0000256" key="4">
    <source>
        <dbReference type="ARBA" id="ARBA00016090"/>
    </source>
</evidence>
<dbReference type="GO" id="GO:0005829">
    <property type="term" value="C:cytosol"/>
    <property type="evidence" value="ECO:0007669"/>
    <property type="project" value="TreeGrafter"/>
</dbReference>
<dbReference type="NCBIfam" id="NF001484">
    <property type="entry name" value="PRK00331.1"/>
    <property type="match status" value="1"/>
</dbReference>